<dbReference type="Proteomes" id="UP000013988">
    <property type="component" value="Unassembled WGS sequence"/>
</dbReference>
<name>R9BYC9_9CLOT</name>
<dbReference type="RefSeq" id="WP_016209043.1">
    <property type="nucleotide sequence ID" value="NZ_ASRV01000235.1"/>
</dbReference>
<sequence>MKIGKFLILLVLSLLLSGCYKEDAVNTMESGVNTEQRNENNNDMKNVIVEKNEINIDDNSKSIIDLELRNSSLVKIYSQSINLIKDFSVSNSLELIFEEPIQDRISRMDNVGNRSKLLEDLQLAGAETVSYFTNEDILNVELSIVEEDYTYSHIVYKASITNINENFNFKESKINEFRS</sequence>
<evidence type="ECO:0008006" key="4">
    <source>
        <dbReference type="Google" id="ProtNLM"/>
    </source>
</evidence>
<accession>R9BYC9</accession>
<proteinExistence type="predicted"/>
<comment type="caution">
    <text evidence="2">The sequence shown here is derived from an EMBL/GenBank/DDBJ whole genome shotgun (WGS) entry which is preliminary data.</text>
</comment>
<evidence type="ECO:0000313" key="3">
    <source>
        <dbReference type="Proteomes" id="UP000013988"/>
    </source>
</evidence>
<reference evidence="2 3" key="1">
    <citation type="submission" date="2013-03" db="EMBL/GenBank/DDBJ databases">
        <title>Whole genome shotgun sequencing of Clostridium sartagoforme AAU1.</title>
        <authorList>
            <person name="Joshi C.G."/>
            <person name="Duggirala S.M."/>
            <person name="Nathani N.M."/>
            <person name="Bhatt V.D."/>
            <person name="Patel A.K."/>
            <person name="Pandya P.R."/>
            <person name="KaPatel J.A."/>
        </authorList>
    </citation>
    <scope>NUCLEOTIDE SEQUENCE [LARGE SCALE GENOMIC DNA]</scope>
    <source>
        <strain evidence="2 3">AAU1</strain>
    </source>
</reference>
<organism evidence="2 3">
    <name type="scientific">Clostridium sartagoforme AAU1</name>
    <dbReference type="NCBI Taxonomy" id="1202534"/>
    <lineage>
        <taxon>Bacteria</taxon>
        <taxon>Bacillati</taxon>
        <taxon>Bacillota</taxon>
        <taxon>Clostridia</taxon>
        <taxon>Eubacteriales</taxon>
        <taxon>Clostridiaceae</taxon>
        <taxon>Clostridium</taxon>
    </lineage>
</organism>
<keyword evidence="1" id="KW-0732">Signal</keyword>
<keyword evidence="3" id="KW-1185">Reference proteome</keyword>
<gene>
    <name evidence="2" type="ORF">A500_19179</name>
</gene>
<dbReference type="EMBL" id="ASRV01000235">
    <property type="protein sequence ID" value="EOR19966.1"/>
    <property type="molecule type" value="Genomic_DNA"/>
</dbReference>
<feature type="signal peptide" evidence="1">
    <location>
        <begin position="1"/>
        <end position="24"/>
    </location>
</feature>
<dbReference type="AlphaFoldDB" id="R9BYC9"/>
<dbReference type="OrthoDB" id="1938804at2"/>
<dbReference type="PROSITE" id="PS51257">
    <property type="entry name" value="PROKAR_LIPOPROTEIN"/>
    <property type="match status" value="1"/>
</dbReference>
<evidence type="ECO:0000256" key="1">
    <source>
        <dbReference type="SAM" id="SignalP"/>
    </source>
</evidence>
<evidence type="ECO:0000313" key="2">
    <source>
        <dbReference type="EMBL" id="EOR19966.1"/>
    </source>
</evidence>
<feature type="chain" id="PRO_5004471254" description="Lipoprotein" evidence="1">
    <location>
        <begin position="25"/>
        <end position="179"/>
    </location>
</feature>
<feature type="non-terminal residue" evidence="2">
    <location>
        <position position="179"/>
    </location>
</feature>
<protein>
    <recommendedName>
        <fullName evidence="4">Lipoprotein</fullName>
    </recommendedName>
</protein>